<evidence type="ECO:0000313" key="1">
    <source>
        <dbReference type="EMBL" id="EYU18800.1"/>
    </source>
</evidence>
<dbReference type="Proteomes" id="UP000030748">
    <property type="component" value="Unassembled WGS sequence"/>
</dbReference>
<dbReference type="PhylomeDB" id="A0A022PX26"/>
<evidence type="ECO:0000313" key="2">
    <source>
        <dbReference type="Proteomes" id="UP000030748"/>
    </source>
</evidence>
<gene>
    <name evidence="1" type="ORF">MIMGU_mgv1a022992mg</name>
</gene>
<proteinExistence type="predicted"/>
<organism evidence="1 2">
    <name type="scientific">Erythranthe guttata</name>
    <name type="common">Yellow monkey flower</name>
    <name type="synonym">Mimulus guttatus</name>
    <dbReference type="NCBI Taxonomy" id="4155"/>
    <lineage>
        <taxon>Eukaryota</taxon>
        <taxon>Viridiplantae</taxon>
        <taxon>Streptophyta</taxon>
        <taxon>Embryophyta</taxon>
        <taxon>Tracheophyta</taxon>
        <taxon>Spermatophyta</taxon>
        <taxon>Magnoliopsida</taxon>
        <taxon>eudicotyledons</taxon>
        <taxon>Gunneridae</taxon>
        <taxon>Pentapetalae</taxon>
        <taxon>asterids</taxon>
        <taxon>lamiids</taxon>
        <taxon>Lamiales</taxon>
        <taxon>Phrymaceae</taxon>
        <taxon>Erythranthe</taxon>
    </lineage>
</organism>
<dbReference type="PANTHER" id="PTHR36619:SF2">
    <property type="entry name" value="OS04G0208900 PROTEIN"/>
    <property type="match status" value="1"/>
</dbReference>
<dbReference type="PANTHER" id="PTHR36619">
    <property type="entry name" value="OS04G0208900 PROTEIN"/>
    <property type="match status" value="1"/>
</dbReference>
<dbReference type="AlphaFoldDB" id="A0A022PX26"/>
<protein>
    <submittedName>
        <fullName evidence="1">Uncharacterized protein</fullName>
    </submittedName>
</protein>
<name>A0A022PX26_ERYGU</name>
<keyword evidence="2" id="KW-1185">Reference proteome</keyword>
<dbReference type="EMBL" id="KI632313">
    <property type="protein sequence ID" value="EYU18800.1"/>
    <property type="molecule type" value="Genomic_DNA"/>
</dbReference>
<accession>A0A022PX26</accession>
<dbReference type="eggNOG" id="ENOG502R1QC">
    <property type="taxonomic scope" value="Eukaryota"/>
</dbReference>
<sequence length="92" mass="10346">MSLFFNKIFFLKAMGRHYPILPSAPSTALPSVSKTGDFATLKPSDSDHKKRVFRQRDIKNCMPKGSRRSSAPSRYVNYHALGSLRCSTGRQP</sequence>
<reference evidence="1 2" key="1">
    <citation type="journal article" date="2013" name="Proc. Natl. Acad. Sci. U.S.A.">
        <title>Fine-scale variation in meiotic recombination in Mimulus inferred from population shotgun sequencing.</title>
        <authorList>
            <person name="Hellsten U."/>
            <person name="Wright K.M."/>
            <person name="Jenkins J."/>
            <person name="Shu S."/>
            <person name="Yuan Y."/>
            <person name="Wessler S.R."/>
            <person name="Schmutz J."/>
            <person name="Willis J.H."/>
            <person name="Rokhsar D.S."/>
        </authorList>
    </citation>
    <scope>NUCLEOTIDE SEQUENCE [LARGE SCALE GENOMIC DNA]</scope>
    <source>
        <strain evidence="2">cv. DUN x IM62</strain>
    </source>
</reference>